<dbReference type="Gene3D" id="1.10.150.870">
    <property type="match status" value="1"/>
</dbReference>
<dbReference type="InterPro" id="IPR006308">
    <property type="entry name" value="Pol_III_a_PolC-type_gram_pos"/>
</dbReference>
<evidence type="ECO:0000256" key="6">
    <source>
        <dbReference type="ARBA" id="ARBA00022705"/>
    </source>
</evidence>
<name>A0ABT1NCR0_9FIRM</name>
<dbReference type="NCBIfam" id="NF001688">
    <property type="entry name" value="PRK00448.1"/>
    <property type="match status" value="1"/>
</dbReference>
<dbReference type="EMBL" id="JAJEKE010000001">
    <property type="protein sequence ID" value="MCQ1527958.1"/>
    <property type="molecule type" value="Genomic_DNA"/>
</dbReference>
<dbReference type="InterPro" id="IPR004365">
    <property type="entry name" value="NA-bd_OB_tRNA"/>
</dbReference>
<dbReference type="CDD" id="cd07435">
    <property type="entry name" value="PHP_PolIIIA_POLC"/>
    <property type="match status" value="1"/>
</dbReference>
<protein>
    <recommendedName>
        <fullName evidence="13">DNA polymerase III PolC-type</fullName>
        <shortName evidence="13">PolIII</shortName>
        <ecNumber evidence="13">2.7.7.7</ecNumber>
    </recommendedName>
</protein>
<dbReference type="InterPro" id="IPR011708">
    <property type="entry name" value="DNA_pol3_alpha_NTPase_dom"/>
</dbReference>
<dbReference type="InterPro" id="IPR024754">
    <property type="entry name" value="DNA_PolC-like_N_II"/>
</dbReference>
<dbReference type="Pfam" id="PF07733">
    <property type="entry name" value="DNA_pol3_alpha"/>
    <property type="match status" value="2"/>
</dbReference>
<evidence type="ECO:0000256" key="1">
    <source>
        <dbReference type="ARBA" id="ARBA00003452"/>
    </source>
</evidence>
<keyword evidence="9 13" id="KW-0269">Exonuclease</keyword>
<evidence type="ECO:0000256" key="9">
    <source>
        <dbReference type="ARBA" id="ARBA00022839"/>
    </source>
</evidence>
<evidence type="ECO:0000313" key="16">
    <source>
        <dbReference type="EMBL" id="MCQ1527958.1"/>
    </source>
</evidence>
<comment type="function">
    <text evidence="11">DNA polymerase III is a complex, multichain enzyme responsible for most of the replicative synthesis in bacteria. This DNA polymerase also exhibits 3' to 5' exonuclease activity. The alpha chain is the DNA polymerase.</text>
</comment>
<comment type="catalytic activity">
    <reaction evidence="12 13">
        <text>DNA(n) + a 2'-deoxyribonucleoside 5'-triphosphate = DNA(n+1) + diphosphate</text>
        <dbReference type="Rhea" id="RHEA:22508"/>
        <dbReference type="Rhea" id="RHEA-COMP:17339"/>
        <dbReference type="Rhea" id="RHEA-COMP:17340"/>
        <dbReference type="ChEBI" id="CHEBI:33019"/>
        <dbReference type="ChEBI" id="CHEBI:61560"/>
        <dbReference type="ChEBI" id="CHEBI:173112"/>
        <dbReference type="EC" id="2.7.7.7"/>
    </reaction>
</comment>
<dbReference type="Pfam" id="PF14579">
    <property type="entry name" value="HHH_6"/>
    <property type="match status" value="1"/>
</dbReference>
<dbReference type="InterPro" id="IPR004013">
    <property type="entry name" value="PHP_dom"/>
</dbReference>
<dbReference type="GO" id="GO:0003887">
    <property type="term" value="F:DNA-directed DNA polymerase activity"/>
    <property type="evidence" value="ECO:0007669"/>
    <property type="project" value="UniProtKB-EC"/>
</dbReference>
<dbReference type="NCBIfam" id="TIGR01405">
    <property type="entry name" value="polC_Gram_pos"/>
    <property type="match status" value="1"/>
</dbReference>
<dbReference type="InterPro" id="IPR036397">
    <property type="entry name" value="RNaseH_sf"/>
</dbReference>
<evidence type="ECO:0000256" key="5">
    <source>
        <dbReference type="ARBA" id="ARBA00022695"/>
    </source>
</evidence>
<dbReference type="Pfam" id="PF00929">
    <property type="entry name" value="RNase_T"/>
    <property type="match status" value="1"/>
</dbReference>
<dbReference type="SMART" id="SM00481">
    <property type="entry name" value="POLIIIAc"/>
    <property type="match status" value="1"/>
</dbReference>
<accession>A0ABT1NCR0</accession>
<dbReference type="InterPro" id="IPR013520">
    <property type="entry name" value="Ribonucl_H"/>
</dbReference>
<dbReference type="Pfam" id="PF17657">
    <property type="entry name" value="DNA_pol3_finger"/>
    <property type="match status" value="1"/>
</dbReference>
<reference evidence="16 17" key="1">
    <citation type="submission" date="2021-10" db="EMBL/GenBank/DDBJ databases">
        <title>Lutispora strain m25 sp. nov., a thermophilic, non-spore-forming bacterium isolated from a lab-scale methanogenic bioreactor digesting anaerobic sludge.</title>
        <authorList>
            <person name="El Houari A."/>
            <person name="Mcdonald J."/>
        </authorList>
    </citation>
    <scope>NUCLEOTIDE SEQUENCE [LARGE SCALE GENOMIC DNA]</scope>
    <source>
        <strain evidence="17">m25</strain>
    </source>
</reference>
<dbReference type="Gene3D" id="1.10.150.700">
    <property type="entry name" value="PolC, middle finger domain"/>
    <property type="match status" value="1"/>
</dbReference>
<dbReference type="InterPro" id="IPR006054">
    <property type="entry name" value="DnaQ"/>
</dbReference>
<dbReference type="HAMAP" id="MF_00356">
    <property type="entry name" value="DNApol_PolC"/>
    <property type="match status" value="1"/>
</dbReference>
<dbReference type="Gene3D" id="3.30.1900.20">
    <property type="match status" value="2"/>
</dbReference>
<keyword evidence="6 13" id="KW-0235">DNA replication</keyword>
<feature type="domain" description="Polymerase/histidinol phosphatase N-terminal" evidence="15">
    <location>
        <begin position="319"/>
        <end position="386"/>
    </location>
</feature>
<dbReference type="Gene3D" id="3.20.20.140">
    <property type="entry name" value="Metal-dependent hydrolases"/>
    <property type="match status" value="2"/>
</dbReference>
<dbReference type="NCBIfam" id="TIGR00573">
    <property type="entry name" value="dnaq"/>
    <property type="match status" value="1"/>
</dbReference>
<dbReference type="InterPro" id="IPR012340">
    <property type="entry name" value="NA-bd_OB-fold"/>
</dbReference>
<dbReference type="InterPro" id="IPR003141">
    <property type="entry name" value="Pol/His_phosphatase_N"/>
</dbReference>
<feature type="domain" description="Exonuclease" evidence="14">
    <location>
        <begin position="403"/>
        <end position="567"/>
    </location>
</feature>
<dbReference type="InterPro" id="IPR044923">
    <property type="entry name" value="PolC_middle_finger_sf"/>
</dbReference>
<dbReference type="Gene3D" id="6.10.140.1510">
    <property type="match status" value="1"/>
</dbReference>
<sequence length="1414" mass="159418">MQNKTKLENNYIDVYKHIFDVQKIKVYPNKRSWELYIRTKKAIEIKELEAIEVKLAEKYGLSHVRLISGELNSEKDIKKYKDDIINKVFAENPGFVGFLKDSNIECHDANIMEITLNSKISCDLMKQKKLDDIMENIASDLYGIQINVNLKYKEESIDEERYIDLLVKEEERIITETLKQHESKNPGKNVQDIKKDQVIFGRSISGAETPVSIDDLNEESGRVLIKGDIFYQESKTLNNGKKILSFYITDYKGSITCKLFLKEDQDLGDMEKKLKIGSNVKIKGDVQLDPYSKEIVLYPIGIVSAENNKRTDSSPDKRVELHAHTSMSSMDGLSSATLLIKRAKEWGHKAIAITDHGVVQAFPEAYEASKKYGIKVLYGVEGYLVNDGTPVVYNEIAYGFDDEYIVFDIETTGLSSSNDKITEIGAVLIKNRKVVSKFNSLINPEIPIPEKIQALTGITDAMVANAPKIEKVLPEFLSFAGNRPLVAHNAMFDVGFIKNKASALGIKIDNPILDTLQLSRNLLSIKRHKLNNLCDHFGIKLDNHHRASDDAEAAALILIELFKILEDRNIHCLSDINNMTQGSANIKSAESFHIIILVKNFTGLINLYKLISISHLDYFYKKPRILKSILLNYRDGLIIGSACEAGEIYRTVMNNVDESILLDKAKLYDYFEIQPLANNQFLINNGTLDKSRLIEINKKIYALGRKLNKPVVATGDVHFIDPEDEVFRRILMAGQGYSDADEQAPLYFKTTGEMLEDFNYFDKESAHEIVIENPTKIAGMIEDIIPIPEETFPPKIDGAEEQIKDMTLRKAHSIYGDELPQIVKDRLDKELNSIINNGYAVMYVIAQKLVSKSLKDGYLVGSRGSVGSSLVATMCDITEVNPLLPHYICPDCKYSYFFTDGSIGSGADLPDKDCPECGQSLIKEGHDIPFEIFLGFDGDKEPDIDLNFAGEYQPVAHKYTEELFGKGHVFRAGTIGTIAEKTAYGFVKKYYEDKGKKLNNAEAKRLIAGCTGIKRTTGQHPGGVMIVPSDKEIYEFTPIQHPADDTDSSIITTHFDYHSISGRLLKLDILGHDVPTIIRMLEDITGFSAQNIKFDDKKTMSLFTSPEALNISLDEIDCQVGSLGIPEFGTKFVRQMLMDTKPSTFAELVRIAGLSHGTDVWLNNAQDIIRSGTATLKDVISTRDDIMLYLIHKGVKPKTAFKIAESVRKGKGLNEEFENAMREKDVPDWYINSCKTINYLFPKAHAAAYVMMSFRIAYYKVYYPEAFYATYFTVRLDDFDADIFTGGKNLVKAKWIELDKLGNNATTKEKNLMTLVEVVYEMYCRDIKLLPVDLYKSEADRFIITEEGIRPPLRTLQGLGANAALSIIKEREKCPFISAQDLRERTKISKTVIEIMRSHGCLEGLPENNQLSLF</sequence>
<evidence type="ECO:0000259" key="15">
    <source>
        <dbReference type="SMART" id="SM00481"/>
    </source>
</evidence>
<dbReference type="SUPFAM" id="SSF53098">
    <property type="entry name" value="Ribonuclease H-like"/>
    <property type="match status" value="1"/>
</dbReference>
<dbReference type="Pfam" id="PF02811">
    <property type="entry name" value="PHP"/>
    <property type="match status" value="1"/>
</dbReference>
<dbReference type="SMART" id="SM00479">
    <property type="entry name" value="EXOIII"/>
    <property type="match status" value="1"/>
</dbReference>
<evidence type="ECO:0000313" key="17">
    <source>
        <dbReference type="Proteomes" id="UP001651880"/>
    </source>
</evidence>
<dbReference type="PANTHER" id="PTHR32294">
    <property type="entry name" value="DNA POLYMERASE III SUBUNIT ALPHA"/>
    <property type="match status" value="1"/>
</dbReference>
<evidence type="ECO:0000256" key="10">
    <source>
        <dbReference type="ARBA" id="ARBA00022932"/>
    </source>
</evidence>
<evidence type="ECO:0000256" key="7">
    <source>
        <dbReference type="ARBA" id="ARBA00022722"/>
    </source>
</evidence>
<evidence type="ECO:0000256" key="3">
    <source>
        <dbReference type="ARBA" id="ARBA00022490"/>
    </source>
</evidence>
<dbReference type="EC" id="2.7.7.7" evidence="13"/>
<evidence type="ECO:0000256" key="4">
    <source>
        <dbReference type="ARBA" id="ARBA00022679"/>
    </source>
</evidence>
<dbReference type="InterPro" id="IPR004805">
    <property type="entry name" value="DnaE2/DnaE/PolC"/>
</dbReference>
<evidence type="ECO:0000256" key="11">
    <source>
        <dbReference type="ARBA" id="ARBA00025611"/>
    </source>
</evidence>
<keyword evidence="10 13" id="KW-0239">DNA-directed DNA polymerase</keyword>
<dbReference type="RefSeq" id="WP_255225474.1">
    <property type="nucleotide sequence ID" value="NZ_JAJEKE010000001.1"/>
</dbReference>
<dbReference type="InterPro" id="IPR012337">
    <property type="entry name" value="RNaseH-like_sf"/>
</dbReference>
<dbReference type="Proteomes" id="UP001651880">
    <property type="component" value="Unassembled WGS sequence"/>
</dbReference>
<dbReference type="InterPro" id="IPR029460">
    <property type="entry name" value="DNAPol_HHH"/>
</dbReference>
<proteinExistence type="inferred from homology"/>
<evidence type="ECO:0000256" key="2">
    <source>
        <dbReference type="ARBA" id="ARBA00004496"/>
    </source>
</evidence>
<keyword evidence="17" id="KW-1185">Reference proteome</keyword>
<organism evidence="16 17">
    <name type="scientific">Lutispora saccharofermentans</name>
    <dbReference type="NCBI Taxonomy" id="3024236"/>
    <lineage>
        <taxon>Bacteria</taxon>
        <taxon>Bacillati</taxon>
        <taxon>Bacillota</taxon>
        <taxon>Clostridia</taxon>
        <taxon>Lutisporales</taxon>
        <taxon>Lutisporaceae</taxon>
        <taxon>Lutispora</taxon>
    </lineage>
</organism>
<dbReference type="Pfam" id="PF11490">
    <property type="entry name" value="DNA_pol3_a_NII"/>
    <property type="match status" value="1"/>
</dbReference>
<evidence type="ECO:0000259" key="14">
    <source>
        <dbReference type="SMART" id="SM00479"/>
    </source>
</evidence>
<dbReference type="CDD" id="cd06127">
    <property type="entry name" value="DEDDh"/>
    <property type="match status" value="1"/>
</dbReference>
<keyword evidence="4 13" id="KW-0808">Transferase</keyword>
<keyword evidence="5 13" id="KW-0548">Nucleotidyltransferase</keyword>
<dbReference type="SUPFAM" id="SSF160975">
    <property type="entry name" value="AF1531-like"/>
    <property type="match status" value="1"/>
</dbReference>
<dbReference type="Gene3D" id="2.40.50.140">
    <property type="entry name" value="Nucleic acid-binding proteins"/>
    <property type="match status" value="1"/>
</dbReference>
<keyword evidence="3 13" id="KW-0963">Cytoplasm</keyword>
<dbReference type="Pfam" id="PF01336">
    <property type="entry name" value="tRNA_anti-codon"/>
    <property type="match status" value="1"/>
</dbReference>
<comment type="subcellular location">
    <subcellularLocation>
        <location evidence="2 13">Cytoplasm</location>
    </subcellularLocation>
</comment>
<dbReference type="CDD" id="cd04484">
    <property type="entry name" value="polC_OBF"/>
    <property type="match status" value="1"/>
</dbReference>
<gene>
    <name evidence="13" type="primary">polC</name>
    <name evidence="16" type="ORF">LJD61_00135</name>
</gene>
<evidence type="ECO:0000256" key="13">
    <source>
        <dbReference type="HAMAP-Rule" id="MF_00356"/>
    </source>
</evidence>
<comment type="function">
    <text evidence="1 13">Required for replicative DNA synthesis. This DNA polymerase also exhibits 3' to 5' exonuclease activity.</text>
</comment>
<keyword evidence="7 13" id="KW-0540">Nuclease</keyword>
<comment type="caution">
    <text evidence="16">The sequence shown here is derived from an EMBL/GenBank/DDBJ whole genome shotgun (WGS) entry which is preliminary data.</text>
</comment>
<dbReference type="PANTHER" id="PTHR32294:SF5">
    <property type="entry name" value="DNA POLYMERASE III POLC-TYPE"/>
    <property type="match status" value="1"/>
</dbReference>
<keyword evidence="8 13" id="KW-0378">Hydrolase</keyword>
<dbReference type="SUPFAM" id="SSF50249">
    <property type="entry name" value="Nucleic acid-binding proteins"/>
    <property type="match status" value="1"/>
</dbReference>
<evidence type="ECO:0000256" key="12">
    <source>
        <dbReference type="ARBA" id="ARBA00049244"/>
    </source>
</evidence>
<comment type="similarity">
    <text evidence="13">Belongs to the DNA polymerase type-C family. PolC subfamily.</text>
</comment>
<dbReference type="InterPro" id="IPR040982">
    <property type="entry name" value="DNA_pol3_finger"/>
</dbReference>
<evidence type="ECO:0000256" key="8">
    <source>
        <dbReference type="ARBA" id="ARBA00022801"/>
    </source>
</evidence>
<dbReference type="Gene3D" id="3.30.420.10">
    <property type="entry name" value="Ribonuclease H-like superfamily/Ribonuclease H"/>
    <property type="match status" value="1"/>
</dbReference>